<dbReference type="NCBIfam" id="TIGR00072">
    <property type="entry name" value="hydrog_prot"/>
    <property type="match status" value="1"/>
</dbReference>
<accession>A0A3B1D3N2</accession>
<dbReference type="PANTHER" id="PTHR30302">
    <property type="entry name" value="HYDROGENASE 1 MATURATION PROTEASE"/>
    <property type="match status" value="1"/>
</dbReference>
<dbReference type="EMBL" id="UOGG01000119">
    <property type="protein sequence ID" value="VAX30588.1"/>
    <property type="molecule type" value="Genomic_DNA"/>
</dbReference>
<dbReference type="SUPFAM" id="SSF53163">
    <property type="entry name" value="HybD-like"/>
    <property type="match status" value="1"/>
</dbReference>
<dbReference type="CDD" id="cd00518">
    <property type="entry name" value="H2MP"/>
    <property type="match status" value="1"/>
</dbReference>
<keyword evidence="2" id="KW-0645">Protease</keyword>
<gene>
    <name evidence="5" type="ORF">MNBD_NITROSPINAE05-1126</name>
</gene>
<comment type="similarity">
    <text evidence="1">Belongs to the peptidase A31 family.</text>
</comment>
<proteinExistence type="inferred from homology"/>
<organism evidence="5">
    <name type="scientific">hydrothermal vent metagenome</name>
    <dbReference type="NCBI Taxonomy" id="652676"/>
    <lineage>
        <taxon>unclassified sequences</taxon>
        <taxon>metagenomes</taxon>
        <taxon>ecological metagenomes</taxon>
    </lineage>
</organism>
<dbReference type="Gene3D" id="3.40.50.1450">
    <property type="entry name" value="HybD-like"/>
    <property type="match status" value="1"/>
</dbReference>
<reference evidence="5" key="1">
    <citation type="submission" date="2018-06" db="EMBL/GenBank/DDBJ databases">
        <authorList>
            <person name="Zhirakovskaya E."/>
        </authorList>
    </citation>
    <scope>NUCLEOTIDE SEQUENCE</scope>
</reference>
<name>A0A3B1D3N2_9ZZZZ</name>
<evidence type="ECO:0000256" key="4">
    <source>
        <dbReference type="ARBA" id="ARBA00022801"/>
    </source>
</evidence>
<dbReference type="InterPro" id="IPR000671">
    <property type="entry name" value="Peptidase_A31"/>
</dbReference>
<dbReference type="Pfam" id="PF01750">
    <property type="entry name" value="HycI"/>
    <property type="match status" value="1"/>
</dbReference>
<dbReference type="AlphaFoldDB" id="A0A3B1D3N2"/>
<evidence type="ECO:0000313" key="5">
    <source>
        <dbReference type="EMBL" id="VAX30588.1"/>
    </source>
</evidence>
<dbReference type="InterPro" id="IPR023430">
    <property type="entry name" value="Pept_HybD-like_dom_sf"/>
</dbReference>
<dbReference type="GO" id="GO:0016485">
    <property type="term" value="P:protein processing"/>
    <property type="evidence" value="ECO:0007669"/>
    <property type="project" value="TreeGrafter"/>
</dbReference>
<evidence type="ECO:0000256" key="3">
    <source>
        <dbReference type="ARBA" id="ARBA00022750"/>
    </source>
</evidence>
<keyword evidence="3" id="KW-0064">Aspartyl protease</keyword>
<evidence type="ECO:0008006" key="6">
    <source>
        <dbReference type="Google" id="ProtNLM"/>
    </source>
</evidence>
<dbReference type="GO" id="GO:0008047">
    <property type="term" value="F:enzyme activator activity"/>
    <property type="evidence" value="ECO:0007669"/>
    <property type="project" value="InterPro"/>
</dbReference>
<keyword evidence="4" id="KW-0378">Hydrolase</keyword>
<evidence type="ECO:0000256" key="1">
    <source>
        <dbReference type="ARBA" id="ARBA00006814"/>
    </source>
</evidence>
<dbReference type="PANTHER" id="PTHR30302:SF1">
    <property type="entry name" value="HYDROGENASE 2 MATURATION PROTEASE"/>
    <property type="match status" value="1"/>
</dbReference>
<sequence length="150" mass="16570">MQTPVLVIGVGNPFRSDDRAGLEVAGRIKTLAKDRFDVLEFASNPMALLDAWKGYDEVLLVDAVSSNSKPGTFRIINAVQQKIPSGMFNTSTHNMSVAEAIELARNLSRLPEKLLVYGIEGENFQFGETLSPYMNGVMEDVVRHILSRLT</sequence>
<evidence type="ECO:0000256" key="2">
    <source>
        <dbReference type="ARBA" id="ARBA00022670"/>
    </source>
</evidence>
<dbReference type="GO" id="GO:0004190">
    <property type="term" value="F:aspartic-type endopeptidase activity"/>
    <property type="evidence" value="ECO:0007669"/>
    <property type="project" value="UniProtKB-KW"/>
</dbReference>
<protein>
    <recommendedName>
        <fullName evidence="6">Hydrogenase maturation protease</fullName>
    </recommendedName>
</protein>
<dbReference type="PRINTS" id="PR00446">
    <property type="entry name" value="HYDRGNUPTAKE"/>
</dbReference>